<reference evidence="2 3" key="1">
    <citation type="journal article" date="2018" name="Genome Biol. Evol.">
        <title>Multiple Roots of Fruiting Body Formation in Amoebozoa.</title>
        <authorList>
            <person name="Hillmann F."/>
            <person name="Forbes G."/>
            <person name="Novohradska S."/>
            <person name="Ferling I."/>
            <person name="Riege K."/>
            <person name="Groth M."/>
            <person name="Westermann M."/>
            <person name="Marz M."/>
            <person name="Spaller T."/>
            <person name="Winckler T."/>
            <person name="Schaap P."/>
            <person name="Glockner G."/>
        </authorList>
    </citation>
    <scope>NUCLEOTIDE SEQUENCE [LARGE SCALE GENOMIC DNA]</scope>
    <source>
        <strain evidence="2 3">Jena</strain>
    </source>
</reference>
<dbReference type="OrthoDB" id="426718at2759"/>
<organism evidence="2 3">
    <name type="scientific">Planoprotostelium fungivorum</name>
    <dbReference type="NCBI Taxonomy" id="1890364"/>
    <lineage>
        <taxon>Eukaryota</taxon>
        <taxon>Amoebozoa</taxon>
        <taxon>Evosea</taxon>
        <taxon>Variosea</taxon>
        <taxon>Cavosteliida</taxon>
        <taxon>Cavosteliaceae</taxon>
        <taxon>Planoprotostelium</taxon>
    </lineage>
</organism>
<name>A0A2P6NYN5_9EUKA</name>
<dbReference type="InterPro" id="IPR007956">
    <property type="entry name" value="Malonyl_CoA_deC_C"/>
</dbReference>
<dbReference type="InterPro" id="IPR042303">
    <property type="entry name" value="Malonyl_CoA_deC_C_sf"/>
</dbReference>
<keyword evidence="3" id="KW-1185">Reference proteome</keyword>
<dbReference type="GO" id="GO:2001294">
    <property type="term" value="P:malonyl-CoA catabolic process"/>
    <property type="evidence" value="ECO:0007669"/>
    <property type="project" value="TreeGrafter"/>
</dbReference>
<sequence>MVLKKASHVTIQPDTGYKEGMRAVRSASLFSFEILTQRTFRIPNVSTTQRSLNTEASRDVVSMPLHRIIDRRRKLLTLMSRYRMHIKDDEQRIAKFVQMESNLKDELTKQFTYENLSIHRLEDSDIPMLYPMISSNEHVHPLYQPSDLQLRIKDSRRVYILYHPNMAHDKLPWEVPLGFCCMSLREAMPKTMKDIYSSVTTNSPSYAVFYSINSTQKGLSGIEMGHFLLKKIISELQRDAPDVNRFCTFSPIPNFRNWLGQQQISSSPTSHVDHLLQIASPCNDQDAMHHESTMMELCAHYLHDCKRKRHAADPVAHFHLKNGAMLGPLFWAADGSPLRKSQSFGMMVSYIYHLQTKEKNADDYLQRGKIAVSDQFPKNKT</sequence>
<dbReference type="EMBL" id="MDYQ01000006">
    <property type="protein sequence ID" value="PRP89042.1"/>
    <property type="molecule type" value="Genomic_DNA"/>
</dbReference>
<dbReference type="GO" id="GO:0005759">
    <property type="term" value="C:mitochondrial matrix"/>
    <property type="evidence" value="ECO:0007669"/>
    <property type="project" value="TreeGrafter"/>
</dbReference>
<dbReference type="InParanoid" id="A0A2P6NYN5"/>
<gene>
    <name evidence="2" type="ORF">PROFUN_02320</name>
</gene>
<dbReference type="AlphaFoldDB" id="A0A2P6NYN5"/>
<dbReference type="GO" id="GO:0006085">
    <property type="term" value="P:acetyl-CoA biosynthetic process"/>
    <property type="evidence" value="ECO:0007669"/>
    <property type="project" value="TreeGrafter"/>
</dbReference>
<proteinExistence type="predicted"/>
<dbReference type="PANTHER" id="PTHR28641:SF1">
    <property type="entry name" value="MALONYL-COA DECARBOXYLASE, MITOCHONDRIAL"/>
    <property type="match status" value="1"/>
</dbReference>
<dbReference type="Proteomes" id="UP000241769">
    <property type="component" value="Unassembled WGS sequence"/>
</dbReference>
<evidence type="ECO:0000313" key="3">
    <source>
        <dbReference type="Proteomes" id="UP000241769"/>
    </source>
</evidence>
<evidence type="ECO:0000259" key="1">
    <source>
        <dbReference type="Pfam" id="PF05292"/>
    </source>
</evidence>
<dbReference type="Gene3D" id="3.40.630.150">
    <property type="entry name" value="Malonyl-CoA decarboxylase, catalytic domain"/>
    <property type="match status" value="1"/>
</dbReference>
<dbReference type="GO" id="GO:0050080">
    <property type="term" value="F:malonyl-CoA decarboxylase activity"/>
    <property type="evidence" value="ECO:0007669"/>
    <property type="project" value="InterPro"/>
</dbReference>
<feature type="domain" description="Malonyl-CoA decarboxylase C-terminal" evidence="1">
    <location>
        <begin position="118"/>
        <end position="353"/>
    </location>
</feature>
<dbReference type="PANTHER" id="PTHR28641">
    <property type="match status" value="1"/>
</dbReference>
<dbReference type="Pfam" id="PF05292">
    <property type="entry name" value="MCD"/>
    <property type="match status" value="1"/>
</dbReference>
<comment type="caution">
    <text evidence="2">The sequence shown here is derived from an EMBL/GenBank/DDBJ whole genome shotgun (WGS) entry which is preliminary data.</text>
</comment>
<dbReference type="STRING" id="1890364.A0A2P6NYN5"/>
<dbReference type="GO" id="GO:0005782">
    <property type="term" value="C:peroxisomal matrix"/>
    <property type="evidence" value="ECO:0007669"/>
    <property type="project" value="TreeGrafter"/>
</dbReference>
<protein>
    <recommendedName>
        <fullName evidence="1">Malonyl-CoA decarboxylase C-terminal domain-containing protein</fullName>
    </recommendedName>
</protein>
<accession>A0A2P6NYN5</accession>
<dbReference type="FunCoup" id="A0A2P6NYN5">
    <property type="interactions" value="129"/>
</dbReference>
<evidence type="ECO:0000313" key="2">
    <source>
        <dbReference type="EMBL" id="PRP89042.1"/>
    </source>
</evidence>
<dbReference type="InterPro" id="IPR038917">
    <property type="entry name" value="Malonyl_CoA_deC"/>
</dbReference>
<dbReference type="GO" id="GO:0006633">
    <property type="term" value="P:fatty acid biosynthetic process"/>
    <property type="evidence" value="ECO:0007669"/>
    <property type="project" value="InterPro"/>
</dbReference>